<protein>
    <recommendedName>
        <fullName evidence="3">HAT C-terminal dimerisation domain-containing protein</fullName>
    </recommendedName>
</protein>
<comment type="caution">
    <text evidence="1">The sequence shown here is derived from an EMBL/GenBank/DDBJ whole genome shotgun (WGS) entry which is preliminary data.</text>
</comment>
<name>A0A8K0FZZ0_IGNLU</name>
<keyword evidence="2" id="KW-1185">Reference proteome</keyword>
<sequence>MLLQDELELTLASLKTSETPHPRSGNKNLEVLIKKEMNYFESGGLIGTYLQFVFNSLMTPVPTSIKAERAFFAAGYLVCKVRSAKFVRSQHSDINNATEEFFDGAINTVPDETDPYASDFYLDEDLVQNKGKAKILLDDVGQGKRTPANRITREKTVNVNTWRRNAIKSRGNSGKQYTNWKNNILPERKIEQVCTET</sequence>
<gene>
    <name evidence="1" type="ORF">ILUMI_19386</name>
</gene>
<evidence type="ECO:0000313" key="1">
    <source>
        <dbReference type="EMBL" id="KAF2886785.1"/>
    </source>
</evidence>
<evidence type="ECO:0000313" key="2">
    <source>
        <dbReference type="Proteomes" id="UP000801492"/>
    </source>
</evidence>
<dbReference type="EMBL" id="VTPC01086422">
    <property type="protein sequence ID" value="KAF2886785.1"/>
    <property type="molecule type" value="Genomic_DNA"/>
</dbReference>
<dbReference type="AlphaFoldDB" id="A0A8K0FZZ0"/>
<dbReference type="OrthoDB" id="8124016at2759"/>
<organism evidence="1 2">
    <name type="scientific">Ignelater luminosus</name>
    <name type="common">Cucubano</name>
    <name type="synonym">Pyrophorus luminosus</name>
    <dbReference type="NCBI Taxonomy" id="2038154"/>
    <lineage>
        <taxon>Eukaryota</taxon>
        <taxon>Metazoa</taxon>
        <taxon>Ecdysozoa</taxon>
        <taxon>Arthropoda</taxon>
        <taxon>Hexapoda</taxon>
        <taxon>Insecta</taxon>
        <taxon>Pterygota</taxon>
        <taxon>Neoptera</taxon>
        <taxon>Endopterygota</taxon>
        <taxon>Coleoptera</taxon>
        <taxon>Polyphaga</taxon>
        <taxon>Elateriformia</taxon>
        <taxon>Elateroidea</taxon>
        <taxon>Elateridae</taxon>
        <taxon>Agrypninae</taxon>
        <taxon>Pyrophorini</taxon>
        <taxon>Ignelater</taxon>
    </lineage>
</organism>
<reference evidence="1" key="1">
    <citation type="submission" date="2019-08" db="EMBL/GenBank/DDBJ databases">
        <title>The genome of the North American firefly Photinus pyralis.</title>
        <authorList>
            <consortium name="Photinus pyralis genome working group"/>
            <person name="Fallon T.R."/>
            <person name="Sander Lower S.E."/>
            <person name="Weng J.-K."/>
        </authorList>
    </citation>
    <scope>NUCLEOTIDE SEQUENCE</scope>
    <source>
        <strain evidence="1">TRF0915ILg1</strain>
        <tissue evidence="1">Whole body</tissue>
    </source>
</reference>
<proteinExistence type="predicted"/>
<accession>A0A8K0FZZ0</accession>
<evidence type="ECO:0008006" key="3">
    <source>
        <dbReference type="Google" id="ProtNLM"/>
    </source>
</evidence>
<dbReference type="Proteomes" id="UP000801492">
    <property type="component" value="Unassembled WGS sequence"/>
</dbReference>